<proteinExistence type="predicted"/>
<evidence type="ECO:0000313" key="2">
    <source>
        <dbReference type="EMBL" id="OPX18601.1"/>
    </source>
</evidence>
<comment type="caution">
    <text evidence="2">The sequence shown here is derived from an EMBL/GenBank/DDBJ whole genome shotgun (WGS) entry which is preliminary data.</text>
</comment>
<dbReference type="AlphaFoldDB" id="A0A1V4QHW2"/>
<organism evidence="2 3">
    <name type="scientific">candidate division WOR-3 bacterium 4484_100</name>
    <dbReference type="NCBI Taxonomy" id="1936077"/>
    <lineage>
        <taxon>Bacteria</taxon>
        <taxon>Bacteria division WOR-3</taxon>
    </lineage>
</organism>
<feature type="transmembrane region" description="Helical" evidence="1">
    <location>
        <begin position="87"/>
        <end position="110"/>
    </location>
</feature>
<keyword evidence="1" id="KW-0812">Transmembrane</keyword>
<sequence length="197" mass="21781">MDNVRCKKQGGKMKRITILLSLIVIGLGFAQDKGSFGVESQPMASRRIYIKHAERLALCDNTLPLNYYFIRAESETLRTKRSFWKQAGIYGLEFAGASVTTVSLSWLITWAAVISDRDKIMLYPYTMANGVFTGTATWIVGKLLSHKGSWLKSIVGAGIGSFVTGYLINQQWGDISTTEFIIFLAIPPLGATIGFNL</sequence>
<feature type="transmembrane region" description="Helical" evidence="1">
    <location>
        <begin position="150"/>
        <end position="168"/>
    </location>
</feature>
<gene>
    <name evidence="2" type="ORF">BXT86_00275</name>
</gene>
<evidence type="ECO:0000313" key="3">
    <source>
        <dbReference type="Proteomes" id="UP000191663"/>
    </source>
</evidence>
<reference evidence="3" key="1">
    <citation type="submission" date="2017-01" db="EMBL/GenBank/DDBJ databases">
        <title>Novel pathways for hydrocarbon cycling and metabolic interdependencies in hydrothermal sediment communities.</title>
        <authorList>
            <person name="Dombrowski N."/>
            <person name="Seitz K."/>
            <person name="Teske A."/>
            <person name="Baker B."/>
        </authorList>
    </citation>
    <scope>NUCLEOTIDE SEQUENCE [LARGE SCALE GENOMIC DNA]</scope>
</reference>
<feature type="transmembrane region" description="Helical" evidence="1">
    <location>
        <begin position="122"/>
        <end position="144"/>
    </location>
</feature>
<keyword evidence="1" id="KW-0472">Membrane</keyword>
<dbReference type="Proteomes" id="UP000191663">
    <property type="component" value="Unassembled WGS sequence"/>
</dbReference>
<evidence type="ECO:0000256" key="1">
    <source>
        <dbReference type="SAM" id="Phobius"/>
    </source>
</evidence>
<keyword evidence="1" id="KW-1133">Transmembrane helix</keyword>
<name>A0A1V4QHW2_UNCW3</name>
<protein>
    <submittedName>
        <fullName evidence="2">Uncharacterized protein</fullName>
    </submittedName>
</protein>
<accession>A0A1V4QHW2</accession>
<feature type="transmembrane region" description="Helical" evidence="1">
    <location>
        <begin position="180"/>
        <end position="196"/>
    </location>
</feature>
<dbReference type="EMBL" id="MUKB01000004">
    <property type="protein sequence ID" value="OPX18601.1"/>
    <property type="molecule type" value="Genomic_DNA"/>
</dbReference>